<gene>
    <name evidence="2" type="ORF">J2Z83_000519</name>
</gene>
<keyword evidence="3" id="KW-1185">Reference proteome</keyword>
<reference evidence="2 3" key="1">
    <citation type="submission" date="2021-03" db="EMBL/GenBank/DDBJ databases">
        <title>Genomic Encyclopedia of Type Strains, Phase IV (KMG-IV): sequencing the most valuable type-strain genomes for metagenomic binning, comparative biology and taxonomic classification.</title>
        <authorList>
            <person name="Goeker M."/>
        </authorList>
    </citation>
    <scope>NUCLEOTIDE SEQUENCE [LARGE SCALE GENOMIC DNA]</scope>
    <source>
        <strain evidence="2 3">DSM 25609</strain>
    </source>
</reference>
<dbReference type="RefSeq" id="WP_209461658.1">
    <property type="nucleotide sequence ID" value="NZ_CP110224.1"/>
</dbReference>
<feature type="transmembrane region" description="Helical" evidence="1">
    <location>
        <begin position="39"/>
        <end position="60"/>
    </location>
</feature>
<feature type="transmembrane region" description="Helical" evidence="1">
    <location>
        <begin position="98"/>
        <end position="121"/>
    </location>
</feature>
<keyword evidence="1" id="KW-0812">Transmembrane</keyword>
<dbReference type="EMBL" id="JAGGKX010000002">
    <property type="protein sequence ID" value="MBP1968427.1"/>
    <property type="molecule type" value="Genomic_DNA"/>
</dbReference>
<accession>A0ABS4IBW2</accession>
<evidence type="ECO:0000313" key="2">
    <source>
        <dbReference type="EMBL" id="MBP1968427.1"/>
    </source>
</evidence>
<dbReference type="Proteomes" id="UP001519345">
    <property type="component" value="Unassembled WGS sequence"/>
</dbReference>
<sequence length="136" mass="15550">MIVEVLKRATTGIAVGGIYTFIVLSFVKFYGVDATVSEIWLSMLGSFIIGIYFGLSSFIFEFHDWSYLKQTVIHFSLSITIYFIIALSTGWVPFTPLAILSNALVWIAFYTLVWIGFYIYFKKVEASLNEELQNKK</sequence>
<evidence type="ECO:0000313" key="3">
    <source>
        <dbReference type="Proteomes" id="UP001519345"/>
    </source>
</evidence>
<comment type="caution">
    <text evidence="2">The sequence shown here is derived from an EMBL/GenBank/DDBJ whole genome shotgun (WGS) entry which is preliminary data.</text>
</comment>
<keyword evidence="1" id="KW-1133">Transmembrane helix</keyword>
<proteinExistence type="predicted"/>
<organism evidence="2 3">
    <name type="scientific">Virgibacillus natechei</name>
    <dbReference type="NCBI Taxonomy" id="1216297"/>
    <lineage>
        <taxon>Bacteria</taxon>
        <taxon>Bacillati</taxon>
        <taxon>Bacillota</taxon>
        <taxon>Bacilli</taxon>
        <taxon>Bacillales</taxon>
        <taxon>Bacillaceae</taxon>
        <taxon>Virgibacillus</taxon>
    </lineage>
</organism>
<feature type="transmembrane region" description="Helical" evidence="1">
    <location>
        <begin position="72"/>
        <end position="92"/>
    </location>
</feature>
<dbReference type="InterPro" id="IPR021560">
    <property type="entry name" value="DUF3021"/>
</dbReference>
<evidence type="ECO:0000256" key="1">
    <source>
        <dbReference type="SAM" id="Phobius"/>
    </source>
</evidence>
<feature type="transmembrane region" description="Helical" evidence="1">
    <location>
        <begin position="9"/>
        <end position="27"/>
    </location>
</feature>
<name>A0ABS4IBW2_9BACI</name>
<dbReference type="Pfam" id="PF11457">
    <property type="entry name" value="DUF3021"/>
    <property type="match status" value="1"/>
</dbReference>
<keyword evidence="1" id="KW-0472">Membrane</keyword>
<protein>
    <submittedName>
        <fullName evidence="2">4-hydroxybenzoate polyprenyltransferase</fullName>
    </submittedName>
</protein>